<dbReference type="InParanoid" id="A0A540VC27"/>
<comment type="caution">
    <text evidence="1">The sequence shown here is derived from an EMBL/GenBank/DDBJ whole genome shotgun (WGS) entry which is preliminary data.</text>
</comment>
<evidence type="ECO:0000313" key="2">
    <source>
        <dbReference type="Proteomes" id="UP000317371"/>
    </source>
</evidence>
<dbReference type="OrthoDB" id="5771029at2"/>
<dbReference type="AlphaFoldDB" id="A0A540VC27"/>
<reference evidence="1 2" key="1">
    <citation type="submission" date="2019-06" db="EMBL/GenBank/DDBJ databases">
        <title>Genome sequence of Litorilinea aerophila BAA-2444.</title>
        <authorList>
            <person name="Maclea K.S."/>
            <person name="Maurais E.G."/>
            <person name="Iannazzi L.C."/>
        </authorList>
    </citation>
    <scope>NUCLEOTIDE SEQUENCE [LARGE SCALE GENOMIC DNA]</scope>
    <source>
        <strain evidence="1 2">ATCC BAA-2444</strain>
    </source>
</reference>
<dbReference type="EMBL" id="VIGC01000025">
    <property type="protein sequence ID" value="TQE94317.1"/>
    <property type="molecule type" value="Genomic_DNA"/>
</dbReference>
<organism evidence="1 2">
    <name type="scientific">Litorilinea aerophila</name>
    <dbReference type="NCBI Taxonomy" id="1204385"/>
    <lineage>
        <taxon>Bacteria</taxon>
        <taxon>Bacillati</taxon>
        <taxon>Chloroflexota</taxon>
        <taxon>Caldilineae</taxon>
        <taxon>Caldilineales</taxon>
        <taxon>Caldilineaceae</taxon>
        <taxon>Litorilinea</taxon>
    </lineage>
</organism>
<gene>
    <name evidence="1" type="ORF">FKZ61_17350</name>
</gene>
<dbReference type="Proteomes" id="UP000317371">
    <property type="component" value="Unassembled WGS sequence"/>
</dbReference>
<dbReference type="RefSeq" id="WP_141611423.1">
    <property type="nucleotide sequence ID" value="NZ_VIGC02000025.1"/>
</dbReference>
<protein>
    <submittedName>
        <fullName evidence="1">Uncharacterized protein</fullName>
    </submittedName>
</protein>
<sequence length="79" mass="9424">MGQSFRIISDIRNIETIASGRGVHIRKYLERYYGRGRWRKMKGVATVELADGTFWEAEIHWYEAHGIGRRDFKIKRLIR</sequence>
<name>A0A540VC27_9CHLR</name>
<accession>A0A540VC27</accession>
<keyword evidence="2" id="KW-1185">Reference proteome</keyword>
<proteinExistence type="predicted"/>
<evidence type="ECO:0000313" key="1">
    <source>
        <dbReference type="EMBL" id="TQE94317.1"/>
    </source>
</evidence>